<keyword evidence="2" id="KW-1185">Reference proteome</keyword>
<dbReference type="Proteomes" id="UP000234342">
    <property type="component" value="Unassembled WGS sequence"/>
</dbReference>
<evidence type="ECO:0000313" key="1">
    <source>
        <dbReference type="EMBL" id="SMX76765.1"/>
    </source>
</evidence>
<name>A0A2H1INH1_9MICO</name>
<dbReference type="RefSeq" id="WP_101642306.1">
    <property type="nucleotide sequence ID" value="NZ_FXZE01000003.1"/>
</dbReference>
<evidence type="ECO:0000313" key="2">
    <source>
        <dbReference type="Proteomes" id="UP000234342"/>
    </source>
</evidence>
<reference evidence="2" key="1">
    <citation type="submission" date="2017-03" db="EMBL/GenBank/DDBJ databases">
        <authorList>
            <person name="Monnet C."/>
        </authorList>
    </citation>
    <scope>NUCLEOTIDE SEQUENCE [LARGE SCALE GENOMIC DNA]</scope>
    <source>
        <strain evidence="2">P10</strain>
    </source>
</reference>
<protein>
    <submittedName>
        <fullName evidence="1">Uncharacterized protein</fullName>
    </submittedName>
</protein>
<proteinExistence type="predicted"/>
<accession>A0A2H1INH1</accession>
<gene>
    <name evidence="1" type="ORF">BANT10_01131</name>
</gene>
<dbReference type="AlphaFoldDB" id="A0A2H1INH1"/>
<dbReference type="EMBL" id="FXZE01000003">
    <property type="protein sequence ID" value="SMX76765.1"/>
    <property type="molecule type" value="Genomic_DNA"/>
</dbReference>
<organism evidence="1 2">
    <name type="scientific">Brevibacterium antiquum</name>
    <dbReference type="NCBI Taxonomy" id="234835"/>
    <lineage>
        <taxon>Bacteria</taxon>
        <taxon>Bacillati</taxon>
        <taxon>Actinomycetota</taxon>
        <taxon>Actinomycetes</taxon>
        <taxon>Micrococcales</taxon>
        <taxon>Brevibacteriaceae</taxon>
        <taxon>Brevibacterium</taxon>
    </lineage>
</organism>
<sequence>MAGEGKFGLNIEAVYVNTDDGPVPLLEYLEAQGGDVSVSWADVSGKPSTFAPDTHTHAIGDIDGLTAALADKADASDLTAKADSSALSELEARVAALEEPA</sequence>